<dbReference type="InterPro" id="IPR005824">
    <property type="entry name" value="KOW"/>
</dbReference>
<evidence type="ECO:0000313" key="15">
    <source>
        <dbReference type="Proteomes" id="UP000439591"/>
    </source>
</evidence>
<dbReference type="InterPro" id="IPR014722">
    <property type="entry name" value="Rib_uL2_dom2"/>
</dbReference>
<dbReference type="Pfam" id="PF17136">
    <property type="entry name" value="ribosomal_L24"/>
    <property type="match status" value="1"/>
</dbReference>
<evidence type="ECO:0000256" key="1">
    <source>
        <dbReference type="ARBA" id="ARBA00010618"/>
    </source>
</evidence>
<feature type="domain" description="Large ribosomal subunit protein uL24 C-terminal" evidence="11">
    <location>
        <begin position="38"/>
        <end position="102"/>
    </location>
</feature>
<dbReference type="Proteomes" id="UP000435877">
    <property type="component" value="Unassembled WGS sequence"/>
</dbReference>
<keyword evidence="3 8" id="KW-0694">RNA-binding</keyword>
<evidence type="ECO:0000256" key="7">
    <source>
        <dbReference type="ARBA" id="ARBA00058688"/>
    </source>
</evidence>
<dbReference type="Proteomes" id="UP000439591">
    <property type="component" value="Unassembled WGS sequence"/>
</dbReference>
<evidence type="ECO:0000256" key="9">
    <source>
        <dbReference type="RuleBase" id="RU003477"/>
    </source>
</evidence>
<dbReference type="InterPro" id="IPR005825">
    <property type="entry name" value="Ribosomal_uL24_CS"/>
</dbReference>
<dbReference type="PANTHER" id="PTHR12903">
    <property type="entry name" value="MITOCHONDRIAL RIBOSOMAL PROTEIN L24"/>
    <property type="match status" value="1"/>
</dbReference>
<evidence type="ECO:0000256" key="6">
    <source>
        <dbReference type="ARBA" id="ARBA00035206"/>
    </source>
</evidence>
<keyword evidence="2 8" id="KW-0699">rRNA-binding</keyword>
<evidence type="ECO:0000256" key="4">
    <source>
        <dbReference type="ARBA" id="ARBA00022980"/>
    </source>
</evidence>
<evidence type="ECO:0000256" key="3">
    <source>
        <dbReference type="ARBA" id="ARBA00022884"/>
    </source>
</evidence>
<dbReference type="SUPFAM" id="SSF50104">
    <property type="entry name" value="Translation proteins SH3-like domain"/>
    <property type="match status" value="1"/>
</dbReference>
<dbReference type="GO" id="GO:0003735">
    <property type="term" value="F:structural constituent of ribosome"/>
    <property type="evidence" value="ECO:0007669"/>
    <property type="project" value="InterPro"/>
</dbReference>
<evidence type="ECO:0000313" key="14">
    <source>
        <dbReference type="Proteomes" id="UP000435877"/>
    </source>
</evidence>
<evidence type="ECO:0000256" key="2">
    <source>
        <dbReference type="ARBA" id="ARBA00022730"/>
    </source>
</evidence>
<dbReference type="CDD" id="cd06089">
    <property type="entry name" value="KOW_RPL26"/>
    <property type="match status" value="1"/>
</dbReference>
<dbReference type="FunFam" id="2.30.30.30:FF:000004">
    <property type="entry name" value="50S ribosomal protein L24"/>
    <property type="match status" value="1"/>
</dbReference>
<dbReference type="EMBL" id="CACSIK010000003">
    <property type="protein sequence ID" value="CAA0111992.1"/>
    <property type="molecule type" value="Genomic_DNA"/>
</dbReference>
<dbReference type="OrthoDB" id="9807419at2"/>
<keyword evidence="5 8" id="KW-0687">Ribonucleoprotein</keyword>
<dbReference type="Gene3D" id="2.30.30.30">
    <property type="match status" value="1"/>
</dbReference>
<dbReference type="NCBIfam" id="TIGR01079">
    <property type="entry name" value="rplX_bact"/>
    <property type="match status" value="1"/>
</dbReference>
<protein>
    <recommendedName>
        <fullName evidence="6 8">Large ribosomal subunit protein uL24</fullName>
    </recommendedName>
</protein>
<keyword evidence="4 8" id="KW-0689">Ribosomal protein</keyword>
<dbReference type="GO" id="GO:0019843">
    <property type="term" value="F:rRNA binding"/>
    <property type="evidence" value="ECO:0007669"/>
    <property type="project" value="UniProtKB-UniRule"/>
</dbReference>
<reference evidence="14 15" key="1">
    <citation type="submission" date="2019-11" db="EMBL/GenBank/DDBJ databases">
        <authorList>
            <person name="Holert J."/>
        </authorList>
    </citation>
    <scope>NUCLEOTIDE SEQUENCE [LARGE SCALE GENOMIC DNA]</scope>
    <source>
        <strain evidence="13">BC3_2A</strain>
        <strain evidence="12">SB11_1A</strain>
    </source>
</reference>
<name>A0A5S9QFB9_9GAMM</name>
<keyword evidence="14" id="KW-1185">Reference proteome</keyword>
<dbReference type="HAMAP" id="MF_01326_B">
    <property type="entry name" value="Ribosomal_uL24_B"/>
    <property type="match status" value="1"/>
</dbReference>
<feature type="domain" description="KOW" evidence="10">
    <location>
        <begin position="8"/>
        <end position="32"/>
    </location>
</feature>
<comment type="subunit">
    <text evidence="8">Part of the 50S ribosomal subunit.</text>
</comment>
<evidence type="ECO:0000259" key="11">
    <source>
        <dbReference type="Pfam" id="PF17136"/>
    </source>
</evidence>
<dbReference type="GO" id="GO:0005840">
    <property type="term" value="C:ribosome"/>
    <property type="evidence" value="ECO:0007669"/>
    <property type="project" value="UniProtKB-KW"/>
</dbReference>
<evidence type="ECO:0000313" key="13">
    <source>
        <dbReference type="EMBL" id="CAA0118954.1"/>
    </source>
</evidence>
<accession>A0A5S9QFB9</accession>
<gene>
    <name evidence="8 13" type="primary">rplX</name>
    <name evidence="12" type="ORF">IHBHHGIJ_03359</name>
    <name evidence="13" type="ORF">KFEGEMFD_03572</name>
</gene>
<proteinExistence type="inferred from homology"/>
<evidence type="ECO:0000256" key="5">
    <source>
        <dbReference type="ARBA" id="ARBA00023274"/>
    </source>
</evidence>
<comment type="function">
    <text evidence="8">One of two assembly initiator proteins, it binds directly to the 5'-end of the 23S rRNA, where it nucleates assembly of the 50S subunit.</text>
</comment>
<dbReference type="RefSeq" id="WP_159240996.1">
    <property type="nucleotide sequence ID" value="NZ_CACSIJ010000015.1"/>
</dbReference>
<dbReference type="GO" id="GO:1990904">
    <property type="term" value="C:ribonucleoprotein complex"/>
    <property type="evidence" value="ECO:0007669"/>
    <property type="project" value="UniProtKB-KW"/>
</dbReference>
<comment type="function">
    <text evidence="7 8">One of the proteins that surrounds the polypeptide exit tunnel on the outside of the subunit.</text>
</comment>
<dbReference type="PROSITE" id="PS01108">
    <property type="entry name" value="RIBOSOMAL_L24"/>
    <property type="match status" value="1"/>
</dbReference>
<evidence type="ECO:0000256" key="8">
    <source>
        <dbReference type="HAMAP-Rule" id="MF_01326"/>
    </source>
</evidence>
<comment type="similarity">
    <text evidence="1 8 9">Belongs to the universal ribosomal protein uL24 family.</text>
</comment>
<dbReference type="InterPro" id="IPR008991">
    <property type="entry name" value="Translation_prot_SH3-like_sf"/>
</dbReference>
<evidence type="ECO:0000313" key="12">
    <source>
        <dbReference type="EMBL" id="CAA0111992.1"/>
    </source>
</evidence>
<dbReference type="AlphaFoldDB" id="A0A5S9QFB9"/>
<dbReference type="EMBL" id="CACSIM010000006">
    <property type="protein sequence ID" value="CAA0118954.1"/>
    <property type="molecule type" value="Genomic_DNA"/>
</dbReference>
<dbReference type="Pfam" id="PF00467">
    <property type="entry name" value="KOW"/>
    <property type="match status" value="1"/>
</dbReference>
<dbReference type="GO" id="GO:0006412">
    <property type="term" value="P:translation"/>
    <property type="evidence" value="ECO:0007669"/>
    <property type="project" value="UniProtKB-UniRule"/>
</dbReference>
<dbReference type="InterPro" id="IPR041988">
    <property type="entry name" value="Ribosomal_uL24_KOW"/>
</dbReference>
<evidence type="ECO:0000259" key="10">
    <source>
        <dbReference type="Pfam" id="PF00467"/>
    </source>
</evidence>
<dbReference type="InterPro" id="IPR057264">
    <property type="entry name" value="Ribosomal_uL24_C"/>
</dbReference>
<dbReference type="InterPro" id="IPR003256">
    <property type="entry name" value="Ribosomal_uL24"/>
</dbReference>
<sequence length="105" mass="11441">MRKIKREDEIIVLTGKDKGKRGVVQKVMDNNKLLVSGINMIKKHQRPNPQLGVAGGIVEKEAPIQVSNVAIYNPASKKADRVGFKVAEDGSKTRIFKSSGEAVDA</sequence>
<organism evidence="13 15">
    <name type="scientific">Zhongshania aliphaticivorans</name>
    <dbReference type="NCBI Taxonomy" id="1470434"/>
    <lineage>
        <taxon>Bacteria</taxon>
        <taxon>Pseudomonadati</taxon>
        <taxon>Pseudomonadota</taxon>
        <taxon>Gammaproteobacteria</taxon>
        <taxon>Cellvibrionales</taxon>
        <taxon>Spongiibacteraceae</taxon>
        <taxon>Zhongshania</taxon>
    </lineage>
</organism>